<accession>A0A2G0Q2M9</accession>
<sequence>MFINNILQNVIKKTQTIFVGGSFNKFQFETKKLIKSENMNLP</sequence>
<proteinExistence type="predicted"/>
<evidence type="ECO:0000313" key="1">
    <source>
        <dbReference type="EMBL" id="PHM53465.1"/>
    </source>
</evidence>
<protein>
    <submittedName>
        <fullName evidence="1">Uncharacterized protein</fullName>
    </submittedName>
</protein>
<evidence type="ECO:0000313" key="2">
    <source>
        <dbReference type="Proteomes" id="UP000225433"/>
    </source>
</evidence>
<organism evidence="1 2">
    <name type="scientific">Xenorhabdus hominickii</name>
    <dbReference type="NCBI Taxonomy" id="351679"/>
    <lineage>
        <taxon>Bacteria</taxon>
        <taxon>Pseudomonadati</taxon>
        <taxon>Pseudomonadota</taxon>
        <taxon>Gammaproteobacteria</taxon>
        <taxon>Enterobacterales</taxon>
        <taxon>Morganellaceae</taxon>
        <taxon>Xenorhabdus</taxon>
    </lineage>
</organism>
<comment type="caution">
    <text evidence="1">The sequence shown here is derived from an EMBL/GenBank/DDBJ whole genome shotgun (WGS) entry which is preliminary data.</text>
</comment>
<reference evidence="1 2" key="1">
    <citation type="journal article" date="2017" name="Nat. Microbiol.">
        <title>Natural product diversity associated with the nematode symbionts Photorhabdus and Xenorhabdus.</title>
        <authorList>
            <person name="Tobias N.J."/>
            <person name="Wolff H."/>
            <person name="Djahanschiri B."/>
            <person name="Grundmann F."/>
            <person name="Kronenwerth M."/>
            <person name="Shi Y.M."/>
            <person name="Simonyi S."/>
            <person name="Grun P."/>
            <person name="Shapiro-Ilan D."/>
            <person name="Pidot S.J."/>
            <person name="Stinear T.P."/>
            <person name="Ebersberger I."/>
            <person name="Bode H.B."/>
        </authorList>
    </citation>
    <scope>NUCLEOTIDE SEQUENCE [LARGE SCALE GENOMIC DNA]</scope>
    <source>
        <strain evidence="1 2">DSM 17903</strain>
    </source>
</reference>
<dbReference type="EMBL" id="NJAI01000006">
    <property type="protein sequence ID" value="PHM53465.1"/>
    <property type="molecule type" value="Genomic_DNA"/>
</dbReference>
<gene>
    <name evidence="1" type="ORF">Xhom_03463</name>
</gene>
<name>A0A2G0Q2M9_XENHO</name>
<dbReference type="Proteomes" id="UP000225433">
    <property type="component" value="Unassembled WGS sequence"/>
</dbReference>
<dbReference type="AlphaFoldDB" id="A0A2G0Q2M9"/>